<protein>
    <submittedName>
        <fullName evidence="1">Uncharacterized protein</fullName>
    </submittedName>
</protein>
<reference evidence="2" key="1">
    <citation type="submission" date="2014-03" db="EMBL/GenBank/DDBJ databases">
        <authorList>
            <person name="Aksoy S."/>
            <person name="Warren W."/>
            <person name="Wilson R.K."/>
        </authorList>
    </citation>
    <scope>NUCLEOTIDE SEQUENCE [LARGE SCALE GENOMIC DNA]</scope>
    <source>
        <strain evidence="2">IAEA</strain>
    </source>
</reference>
<keyword evidence="2" id="KW-1185">Reference proteome</keyword>
<evidence type="ECO:0000313" key="2">
    <source>
        <dbReference type="Proteomes" id="UP000092445"/>
    </source>
</evidence>
<reference evidence="1" key="2">
    <citation type="submission" date="2020-05" db="UniProtKB">
        <authorList>
            <consortium name="EnsemblMetazoa"/>
        </authorList>
    </citation>
    <scope>IDENTIFICATION</scope>
    <source>
        <strain evidence="1">IAEA</strain>
    </source>
</reference>
<organism evidence="1 2">
    <name type="scientific">Glossina pallidipes</name>
    <name type="common">Tsetse fly</name>
    <dbReference type="NCBI Taxonomy" id="7398"/>
    <lineage>
        <taxon>Eukaryota</taxon>
        <taxon>Metazoa</taxon>
        <taxon>Ecdysozoa</taxon>
        <taxon>Arthropoda</taxon>
        <taxon>Hexapoda</taxon>
        <taxon>Insecta</taxon>
        <taxon>Pterygota</taxon>
        <taxon>Neoptera</taxon>
        <taxon>Endopterygota</taxon>
        <taxon>Diptera</taxon>
        <taxon>Brachycera</taxon>
        <taxon>Muscomorpha</taxon>
        <taxon>Hippoboscoidea</taxon>
        <taxon>Glossinidae</taxon>
        <taxon>Glossina</taxon>
    </lineage>
</organism>
<dbReference type="EnsemblMetazoa" id="GPAI041399-RA">
    <property type="protein sequence ID" value="GPAI041399-PA"/>
    <property type="gene ID" value="GPAI041399"/>
</dbReference>
<proteinExistence type="predicted"/>
<name>A0A1B0ACP9_GLOPL</name>
<evidence type="ECO:0000313" key="1">
    <source>
        <dbReference type="EnsemblMetazoa" id="GPAI041399-PA"/>
    </source>
</evidence>
<sequence length="101" mass="11335">MSDQHTKFVVRCFALEVTKVEKLPSSMSDRSVKGKCSTRKDLYIICPAMGLKNGTNTKIILRLLDDIQIVAKIVVFRKISKDVTAFETKLTTLLKGCNNTQ</sequence>
<dbReference type="AlphaFoldDB" id="A0A1B0ACP9"/>
<accession>A0A1B0ACP9</accession>
<dbReference type="VEuPathDB" id="VectorBase:GPAI041399"/>
<dbReference type="Proteomes" id="UP000092445">
    <property type="component" value="Unassembled WGS sequence"/>
</dbReference>